<dbReference type="Pfam" id="PF00240">
    <property type="entry name" value="ubiquitin"/>
    <property type="match status" value="1"/>
</dbReference>
<feature type="domain" description="Ubiquitin-like" evidence="5">
    <location>
        <begin position="770"/>
        <end position="838"/>
    </location>
</feature>
<organism evidence="6 7">
    <name type="scientific">Trichinella pseudospiralis</name>
    <name type="common">Parasitic roundworm</name>
    <dbReference type="NCBI Taxonomy" id="6337"/>
    <lineage>
        <taxon>Eukaryota</taxon>
        <taxon>Metazoa</taxon>
        <taxon>Ecdysozoa</taxon>
        <taxon>Nematoda</taxon>
        <taxon>Enoplea</taxon>
        <taxon>Dorylaimia</taxon>
        <taxon>Trichinellida</taxon>
        <taxon>Trichinellidae</taxon>
        <taxon>Trichinella</taxon>
    </lineage>
</organism>
<feature type="region of interest" description="Disordered" evidence="3">
    <location>
        <begin position="988"/>
        <end position="1052"/>
    </location>
</feature>
<dbReference type="OrthoDB" id="10253878at2759"/>
<feature type="region of interest" description="Disordered" evidence="3">
    <location>
        <begin position="847"/>
        <end position="881"/>
    </location>
</feature>
<keyword evidence="4" id="KW-0812">Transmembrane</keyword>
<feature type="compositionally biased region" description="Low complexity" evidence="3">
    <location>
        <begin position="1346"/>
        <end position="1381"/>
    </location>
</feature>
<feature type="transmembrane region" description="Helical" evidence="4">
    <location>
        <begin position="104"/>
        <end position="125"/>
    </location>
</feature>
<feature type="region of interest" description="Disordered" evidence="3">
    <location>
        <begin position="46"/>
        <end position="65"/>
    </location>
</feature>
<feature type="transmembrane region" description="Helical" evidence="4">
    <location>
        <begin position="190"/>
        <end position="208"/>
    </location>
</feature>
<dbReference type="SUPFAM" id="SSF54236">
    <property type="entry name" value="Ubiquitin-like"/>
    <property type="match status" value="1"/>
</dbReference>
<feature type="region of interest" description="Disordered" evidence="3">
    <location>
        <begin position="1433"/>
        <end position="1481"/>
    </location>
</feature>
<dbReference type="SUPFAM" id="SSF103473">
    <property type="entry name" value="MFS general substrate transporter"/>
    <property type="match status" value="2"/>
</dbReference>
<evidence type="ECO:0000259" key="5">
    <source>
        <dbReference type="PROSITE" id="PS50053"/>
    </source>
</evidence>
<dbReference type="Pfam" id="PF04176">
    <property type="entry name" value="TIP41"/>
    <property type="match status" value="1"/>
</dbReference>
<evidence type="ECO:0000256" key="1">
    <source>
        <dbReference type="ARBA" id="ARBA00006658"/>
    </source>
</evidence>
<feature type="region of interest" description="Disordered" evidence="3">
    <location>
        <begin position="1306"/>
        <end position="1331"/>
    </location>
</feature>
<dbReference type="EMBL" id="JYDT01000179">
    <property type="protein sequence ID" value="KRY82335.1"/>
    <property type="molecule type" value="Genomic_DNA"/>
</dbReference>
<feature type="region of interest" description="Disordered" evidence="3">
    <location>
        <begin position="1165"/>
        <end position="1200"/>
    </location>
</feature>
<keyword evidence="7" id="KW-1185">Reference proteome</keyword>
<name>A0A0V1F9A5_TRIPS</name>
<feature type="compositionally biased region" description="Low complexity" evidence="3">
    <location>
        <begin position="1306"/>
        <end position="1326"/>
    </location>
</feature>
<feature type="compositionally biased region" description="Basic and acidic residues" evidence="3">
    <location>
        <begin position="1543"/>
        <end position="1560"/>
    </location>
</feature>
<feature type="region of interest" description="Disordered" evidence="3">
    <location>
        <begin position="1346"/>
        <end position="1386"/>
    </location>
</feature>
<comment type="similarity">
    <text evidence="1">Belongs to the TIP41 family.</text>
</comment>
<dbReference type="InterPro" id="IPR007303">
    <property type="entry name" value="TIP41-like"/>
</dbReference>
<feature type="compositionally biased region" description="Low complexity" evidence="3">
    <location>
        <begin position="1438"/>
        <end position="1473"/>
    </location>
</feature>
<evidence type="ECO:0000256" key="4">
    <source>
        <dbReference type="SAM" id="Phobius"/>
    </source>
</evidence>
<gene>
    <name evidence="6" type="primary">tiprl</name>
    <name evidence="6" type="ORF">T4D_132</name>
</gene>
<feature type="transmembrane region" description="Helical" evidence="4">
    <location>
        <begin position="507"/>
        <end position="532"/>
    </location>
</feature>
<evidence type="ECO:0000256" key="2">
    <source>
        <dbReference type="ARBA" id="ARBA00018951"/>
    </source>
</evidence>
<feature type="transmembrane region" description="Helical" evidence="4">
    <location>
        <begin position="591"/>
        <end position="614"/>
    </location>
</feature>
<dbReference type="InterPro" id="IPR036259">
    <property type="entry name" value="MFS_trans_sf"/>
</dbReference>
<keyword evidence="4" id="KW-0472">Membrane</keyword>
<feature type="region of interest" description="Disordered" evidence="3">
    <location>
        <begin position="1526"/>
        <end position="1576"/>
    </location>
</feature>
<dbReference type="PANTHER" id="PTHR21021">
    <property type="entry name" value="GAF/PUTATIVE CYTOSKELETAL PROTEIN"/>
    <property type="match status" value="1"/>
</dbReference>
<evidence type="ECO:0000313" key="7">
    <source>
        <dbReference type="Proteomes" id="UP000054995"/>
    </source>
</evidence>
<sequence>MQSVKMMHNKYNLKHIELLKRKLKDQKLRFYLKKIRKEEKTFFEKLMDDEDSPIPGDPFDSSDDDDIEAGSGGKVLLKSHHENKHKTRELANDVGGQLQTWSRLTYLCLSSFILGCMVSIIGPTVPILLRQNNGPSFSMGFSVVTASAAGSLAGILSGMYCLTVSAVMLVTPVSIMLCGFIAVVLPQCDHWLNCIFLFFAQGFFLGIIDRGRFSLFLEDWNKQFRLIGLIYMCFSVGGAVPLLIYALNVSESPSTATDFTTTAITKRSLSNDSSLGNETFGNVVNESVASWTSVSSPAPVKPKFVDSAGLKTDETYAARKEKELKHIELNAKAKEKMQTPSMVTEPANRTSEFNSTINDIKLPKENVDRMLLNNTETTTVATVTTVLSTLTTLTTTTPTTSPSYVSTLTSDDVTSAASLSETTLMSTVLPDKVKSVRDVVVKIVENDRLELAYHTAAGMAFFVLAILMAVYCASCRMCSGSGVGRPQMMVISCENAGSVYQLKTLTVGLLFVLFIAGVEWTLATITVSYLLVEHQRSLSDSVALCALCWCLSCFSRLVSLCCSFSRHLLGVCLVVSALLSGALALSRSYSAVAVLLCAYATSVGPLLPATFHWFNQQAGLPAPLVTVWLLAINLSRALVPLAVGALVEIGMRNFQTTLLFMTSLSLLLFIPLEKWTKQSKHYSDALSVSMSRRGGHNFFSRRDHYTSFKASRRTADRLSTNENNNSDDDDDDLTDDDEILHFYKPHSKSHLWFCRLAIIVLLLFRLTMLYRVTVKTLDGHDRAFELDPETTVGQFQERIAAEMNVPVERQRVIFHGRVLDPQSTVKDLGKLTTDLIYLNEKVIHLVEKMDGPPPPPASTTSTSTTNAQQSSGSDSASNPTHPHIFLGTVALPPNNLTSEQIYTIIREVLDEFGFSGEAATIQLQEPRGNQPGEVLITMNTEMSGPQPTITFQRMRAIREMLSVARALVEEGSDDVAEIVRYARRMQEEQHSLSSTGANDKESDASYSAEVQKEGEESAMDDSEEKPPESTEPVDQSTQTDANASSSTSNARRPRNATFQDLASLFSFLSATVRDLLTLLQNCELLLEAERHFEPFTTRANRFVMSIQTLLSVLHLVGHAAHGISEFDLDLDEPSPRSLFPVLNNAQNISTTPQLAQIRVMIHQQNSNADARAQGSTDSIENQNNADNAGRTLPRRDDSSALRRAEGNFHSSGLAEHWSRDLTNMIHSVNEATGSMMDFVTIMNRSTRHSSDNHLGNYLRVRHGNTLTRHPSERQRSINRFYGQVLNMAGNSTVNISLPSRSAFARIRQQRQQAGADATLTSSERSGGSSGAAPFRNFLVRYSSGGNSNTSASASGNAGASSSAGASGSAGSSGTAGASTSGRSGGGRELRRLLQQMRNTFVDVDNHPDPFLPCASRFFSGIERQFGSRVPEGASIHVNTSNNSQASNAASTSRSATNVNATSTSSTATDSTATFDRNSPAAREIRSTIEQLASAILDTMNEMQPFEREVFDDILPVHIAPTVSISRAASRTSVPPSHLVGNDSSDRRTDQSEHSIARDSTDSDEQQQSQQQEQSARSRLSLDTIISSFIAHVSPQTSGQTLSAMFPLLGDEDSSPQRILNSLYRLLANSLVAGDVVDILRGNYATLDRFRSIMRRYFIENLLNGNERPSQEDMRQAAHRAAESEIPYCRRLSELLPEQNEIDLLSSLVSCEEDTVYRLLLLCFGKDSNEAFGQRLYKNLLLGIKQTLAVVVYAYSPNGEVDERIVRIMTNATLRDAPESVRRAFDSFGAGVLQTILAETLLPKEEVSGFFVKKQATTEHENRQVADAFAGEPMIVDSDSADSSFNNQPTELDLQQVALCNCTIEKDDEPSVRASINSLPPEVIASLPIGIEHLIEEDVQVQRVMPPQPPFSDIYLSSMPAKRRRVVQSSRLNLDEDQMQLFHDTLASAISSSESAESAPAVRNLLNSSEIVSEAVENFMRQKIQRRLRYDPDFTPVIVCWGFFSFPFFCVWFGMDNLPQKVEEFKFQDWTFTFTSGQSILSSACTCGSSRTDTNDRGDHQRCDYCRFSTALKYPNRPDMVFHKNSLRVMHRGGASVHFDALAALDQVGQDAPESSCHVAASDVWRQARAMSEYLSNVLRTHDWTYSSMFIGDLVGFQVIATEEPLDLDRLRQPEPILFYAHIPLYEDELADHGCSKMELKLRCMPSGFLILLSHYLRVDGVLIRLLETRYRHLYGRTYVLRERTLKRSNFNQLTSAQLKMVMNPELLSANLSPMSVISERLHF</sequence>
<dbReference type="Proteomes" id="UP000054995">
    <property type="component" value="Unassembled WGS sequence"/>
</dbReference>
<feature type="compositionally biased region" description="Low complexity" evidence="3">
    <location>
        <begin position="1565"/>
        <end position="1574"/>
    </location>
</feature>
<feature type="transmembrane region" description="Helical" evidence="4">
    <location>
        <begin position="229"/>
        <end position="247"/>
    </location>
</feature>
<feature type="transmembrane region" description="Helical" evidence="4">
    <location>
        <begin position="163"/>
        <end position="184"/>
    </location>
</feature>
<protein>
    <recommendedName>
        <fullName evidence="2">TIP41-like protein</fullName>
    </recommendedName>
</protein>
<dbReference type="InterPro" id="IPR029071">
    <property type="entry name" value="Ubiquitin-like_domsf"/>
</dbReference>
<feature type="compositionally biased region" description="Low complexity" evidence="3">
    <location>
        <begin position="858"/>
        <end position="871"/>
    </location>
</feature>
<dbReference type="InterPro" id="IPR000626">
    <property type="entry name" value="Ubiquitin-like_dom"/>
</dbReference>
<feature type="transmembrane region" description="Helical" evidence="4">
    <location>
        <begin position="451"/>
        <end position="473"/>
    </location>
</feature>
<dbReference type="GO" id="GO:0031929">
    <property type="term" value="P:TOR signaling"/>
    <property type="evidence" value="ECO:0007669"/>
    <property type="project" value="TreeGrafter"/>
</dbReference>
<feature type="transmembrane region" description="Helical" evidence="4">
    <location>
        <begin position="752"/>
        <end position="770"/>
    </location>
</feature>
<accession>A0A0V1F9A5</accession>
<evidence type="ECO:0000313" key="6">
    <source>
        <dbReference type="EMBL" id="KRY82335.1"/>
    </source>
</evidence>
<keyword evidence="4" id="KW-1133">Transmembrane helix</keyword>
<feature type="transmembrane region" description="Helical" evidence="4">
    <location>
        <begin position="137"/>
        <end position="156"/>
    </location>
</feature>
<proteinExistence type="inferred from homology"/>
<evidence type="ECO:0000256" key="3">
    <source>
        <dbReference type="SAM" id="MobiDB-lite"/>
    </source>
</evidence>
<dbReference type="Gene3D" id="3.10.20.90">
    <property type="entry name" value="Phosphatidylinositol 3-kinase Catalytic Subunit, Chain A, domain 1"/>
    <property type="match status" value="1"/>
</dbReference>
<comment type="caution">
    <text evidence="6">The sequence shown here is derived from an EMBL/GenBank/DDBJ whole genome shotgun (WGS) entry which is preliminary data.</text>
</comment>
<dbReference type="PANTHER" id="PTHR21021:SF16">
    <property type="entry name" value="TIP41-LIKE PROTEIN"/>
    <property type="match status" value="1"/>
</dbReference>
<dbReference type="InterPro" id="IPR051330">
    <property type="entry name" value="Phosphatase_reg/MetRdx"/>
</dbReference>
<feature type="compositionally biased region" description="Polar residues" evidence="3">
    <location>
        <begin position="1165"/>
        <end position="1186"/>
    </location>
</feature>
<dbReference type="GO" id="GO:0005829">
    <property type="term" value="C:cytosol"/>
    <property type="evidence" value="ECO:0007669"/>
    <property type="project" value="TreeGrafter"/>
</dbReference>
<reference evidence="6 7" key="1">
    <citation type="submission" date="2015-01" db="EMBL/GenBank/DDBJ databases">
        <title>Evolution of Trichinella species and genotypes.</title>
        <authorList>
            <person name="Korhonen P.K."/>
            <person name="Edoardo P."/>
            <person name="Giuseppe L.R."/>
            <person name="Gasser R.B."/>
        </authorList>
    </citation>
    <scope>NUCLEOTIDE SEQUENCE [LARGE SCALE GENOMIC DNA]</scope>
    <source>
        <strain evidence="6">ISS470</strain>
    </source>
</reference>
<dbReference type="PROSITE" id="PS50053">
    <property type="entry name" value="UBIQUITIN_2"/>
    <property type="match status" value="1"/>
</dbReference>
<feature type="transmembrane region" description="Helical" evidence="4">
    <location>
        <begin position="567"/>
        <end position="585"/>
    </location>
</feature>
<feature type="compositionally biased region" description="Low complexity" evidence="3">
    <location>
        <begin position="1036"/>
        <end position="1050"/>
    </location>
</feature>
<dbReference type="SMART" id="SM00213">
    <property type="entry name" value="UBQ"/>
    <property type="match status" value="1"/>
</dbReference>
<feature type="transmembrane region" description="Helical" evidence="4">
    <location>
        <begin position="626"/>
        <end position="647"/>
    </location>
</feature>